<protein>
    <recommendedName>
        <fullName evidence="3">FHA domain-containing protein</fullName>
    </recommendedName>
</protein>
<feature type="compositionally biased region" description="Polar residues" evidence="2">
    <location>
        <begin position="504"/>
        <end position="513"/>
    </location>
</feature>
<feature type="compositionally biased region" description="Low complexity" evidence="2">
    <location>
        <begin position="365"/>
        <end position="418"/>
    </location>
</feature>
<comment type="caution">
    <text evidence="4">The sequence shown here is derived from an EMBL/GenBank/DDBJ whole genome shotgun (WGS) entry which is preliminary data.</text>
</comment>
<evidence type="ECO:0000313" key="4">
    <source>
        <dbReference type="EMBL" id="MDQ0120353.1"/>
    </source>
</evidence>
<organism evidence="4 5">
    <name type="scientific">Pseudarthrobacter defluvii</name>
    <dbReference type="NCBI Taxonomy" id="410837"/>
    <lineage>
        <taxon>Bacteria</taxon>
        <taxon>Bacillati</taxon>
        <taxon>Actinomycetota</taxon>
        <taxon>Actinomycetes</taxon>
        <taxon>Micrococcales</taxon>
        <taxon>Micrococcaceae</taxon>
        <taxon>Pseudarthrobacter</taxon>
    </lineage>
</organism>
<evidence type="ECO:0000256" key="1">
    <source>
        <dbReference type="ARBA" id="ARBA00022553"/>
    </source>
</evidence>
<dbReference type="PROSITE" id="PS50006">
    <property type="entry name" value="FHA_DOMAIN"/>
    <property type="match status" value="1"/>
</dbReference>
<dbReference type="Gene3D" id="2.60.200.20">
    <property type="match status" value="1"/>
</dbReference>
<feature type="compositionally biased region" description="Low complexity" evidence="2">
    <location>
        <begin position="533"/>
        <end position="549"/>
    </location>
</feature>
<accession>A0ABT9UN20</accession>
<feature type="region of interest" description="Disordered" evidence="2">
    <location>
        <begin position="365"/>
        <end position="550"/>
    </location>
</feature>
<dbReference type="SUPFAM" id="SSF49879">
    <property type="entry name" value="SMAD/FHA domain"/>
    <property type="match status" value="1"/>
</dbReference>
<gene>
    <name evidence="4" type="ORF">J2T22_003552</name>
</gene>
<evidence type="ECO:0000259" key="3">
    <source>
        <dbReference type="PROSITE" id="PS50006"/>
    </source>
</evidence>
<dbReference type="RefSeq" id="WP_307492414.1">
    <property type="nucleotide sequence ID" value="NZ_JAUSSY010000013.1"/>
</dbReference>
<proteinExistence type="predicted"/>
<sequence length="704" mass="70413">MTGASYIPGSWLGIVRSGTAVLLGPETPAGLAGAIWELLASQPEPHEVLAAVTSSSGGSLTRIPSFGILDFNGSLRVFLRGDLDLTVEQPGGPVELDGRDVTTWNERRFVVPGTCRLGIAGGATAGKAAGRPGQPLGEQPLGELPLAELPLGEGVVLLQSLTLCAPAGPAAVGGPAAVDREESPRTPASVDAPFAVSSSGEVDGPAGFDQALNPEAPAGGDETADDSPVGTPSGIPAGTAGGPQQPDALPDPVPAVRHLDPEATIAPGAIIDADGELLEATGSEDPTGPGDPGSELPGSGAAGADSTTAAAGHGDAGPAVEMTTSYDHLWDRTVMRNIEDAAVREDPDADSGHVVPQQQPALPAAEPLPALGAGEDAAPGGSSAESGAGPAGAADAGPADARSDASAGPGDGSNGAAATPSRPASSGVLIDSVPWRTAGTAPALTEPGTGSDASAREFAPFQGPPAAYEPGPPAFGPAPVHELPADGPPTHNPQAHNPSAHDPQVQQPDTGQETGAGFDPDHDGQTVMKSSVAGSTAGPAADAPAARQDAGGGPLVLARVCARGHANPPTRAQCSFCGAALLPDAVQVARPRLGRMRLSTGDLLDLDQSMVIGRQPSVSRVQGGVMPRLVQVASPGGDISRSHVEVRLEGWHVMLCDLKATNGTVLVREGQPPRRLAQNEIAILLDGDIAELGDNISLRFEEIP</sequence>
<feature type="domain" description="FHA" evidence="3">
    <location>
        <begin position="610"/>
        <end position="666"/>
    </location>
</feature>
<keyword evidence="5" id="KW-1185">Reference proteome</keyword>
<evidence type="ECO:0000313" key="5">
    <source>
        <dbReference type="Proteomes" id="UP001226389"/>
    </source>
</evidence>
<dbReference type="Proteomes" id="UP001226389">
    <property type="component" value="Unassembled WGS sequence"/>
</dbReference>
<name>A0ABT9UN20_9MICC</name>
<dbReference type="CDD" id="cd00060">
    <property type="entry name" value="FHA"/>
    <property type="match status" value="1"/>
</dbReference>
<dbReference type="EMBL" id="JAUSSY010000013">
    <property type="protein sequence ID" value="MDQ0120353.1"/>
    <property type="molecule type" value="Genomic_DNA"/>
</dbReference>
<feature type="compositionally biased region" description="Low complexity" evidence="2">
    <location>
        <begin position="297"/>
        <end position="319"/>
    </location>
</feature>
<feature type="region of interest" description="Disordered" evidence="2">
    <location>
        <begin position="170"/>
        <end position="255"/>
    </location>
</feature>
<evidence type="ECO:0000256" key="2">
    <source>
        <dbReference type="SAM" id="MobiDB-lite"/>
    </source>
</evidence>
<dbReference type="InterPro" id="IPR000253">
    <property type="entry name" value="FHA_dom"/>
</dbReference>
<reference evidence="4 5" key="1">
    <citation type="submission" date="2023-07" db="EMBL/GenBank/DDBJ databases">
        <title>Sorghum-associated microbial communities from plants grown in Nebraska, USA.</title>
        <authorList>
            <person name="Schachtman D."/>
        </authorList>
    </citation>
    <scope>NUCLEOTIDE SEQUENCE [LARGE SCALE GENOMIC DNA]</scope>
    <source>
        <strain evidence="4 5">DS994</strain>
    </source>
</reference>
<keyword evidence="1" id="KW-0597">Phosphoprotein</keyword>
<feature type="region of interest" description="Disordered" evidence="2">
    <location>
        <begin position="279"/>
        <end position="320"/>
    </location>
</feature>
<dbReference type="InterPro" id="IPR008984">
    <property type="entry name" value="SMAD_FHA_dom_sf"/>
</dbReference>